<feature type="domain" description="Thioredoxin" evidence="1">
    <location>
        <begin position="20"/>
        <end position="99"/>
    </location>
</feature>
<dbReference type="InterPro" id="IPR013766">
    <property type="entry name" value="Thioredoxin_domain"/>
</dbReference>
<organism evidence="2 3">
    <name type="scientific">Marinomonas aquiplantarum</name>
    <dbReference type="NCBI Taxonomy" id="491951"/>
    <lineage>
        <taxon>Bacteria</taxon>
        <taxon>Pseudomonadati</taxon>
        <taxon>Pseudomonadota</taxon>
        <taxon>Gammaproteobacteria</taxon>
        <taxon>Oceanospirillales</taxon>
        <taxon>Oceanospirillaceae</taxon>
        <taxon>Marinomonas</taxon>
    </lineage>
</organism>
<keyword evidence="3" id="KW-1185">Reference proteome</keyword>
<dbReference type="Proteomes" id="UP000252086">
    <property type="component" value="Unassembled WGS sequence"/>
</dbReference>
<comment type="caution">
    <text evidence="2">The sequence shown here is derived from an EMBL/GenBank/DDBJ whole genome shotgun (WGS) entry which is preliminary data.</text>
</comment>
<dbReference type="InterPro" id="IPR036249">
    <property type="entry name" value="Thioredoxin-like_sf"/>
</dbReference>
<evidence type="ECO:0000259" key="1">
    <source>
        <dbReference type="Pfam" id="PF00085"/>
    </source>
</evidence>
<reference evidence="2 3" key="1">
    <citation type="submission" date="2018-06" db="EMBL/GenBank/DDBJ databases">
        <title>Genomic Encyclopedia of Type Strains, Phase III (KMG-III): the genomes of soil and plant-associated and newly described type strains.</title>
        <authorList>
            <person name="Whitman W."/>
        </authorList>
    </citation>
    <scope>NUCLEOTIDE SEQUENCE [LARGE SCALE GENOMIC DNA]</scope>
    <source>
        <strain evidence="2 3">CECT 7732</strain>
    </source>
</reference>
<dbReference type="AlphaFoldDB" id="A0A366D0B3"/>
<dbReference type="Gene3D" id="3.40.30.10">
    <property type="entry name" value="Glutaredoxin"/>
    <property type="match status" value="1"/>
</dbReference>
<dbReference type="EMBL" id="QNRF01000004">
    <property type="protein sequence ID" value="RBO83335.1"/>
    <property type="molecule type" value="Genomic_DNA"/>
</dbReference>
<proteinExistence type="predicted"/>
<protein>
    <submittedName>
        <fullName evidence="2">Thioredoxin 1</fullName>
    </submittedName>
</protein>
<evidence type="ECO:0000313" key="3">
    <source>
        <dbReference type="Proteomes" id="UP000252086"/>
    </source>
</evidence>
<dbReference type="CDD" id="cd02947">
    <property type="entry name" value="TRX_family"/>
    <property type="match status" value="1"/>
</dbReference>
<dbReference type="Pfam" id="PF00085">
    <property type="entry name" value="Thioredoxin"/>
    <property type="match status" value="1"/>
</dbReference>
<name>A0A366D0B3_9GAMM</name>
<dbReference type="SUPFAM" id="SSF52833">
    <property type="entry name" value="Thioredoxin-like"/>
    <property type="match status" value="1"/>
</dbReference>
<sequence length="123" mass="13755">MLAMTLGYNKHYSEEAPDKEALDQLTGYALVEFGAPWCTHCQAAMPVIECFMKPYPTLPHVKVFDGKGKRLGRQFGVKLWPSLILLKNGHEIGRWVRVTCLEDLNQANGLLMDGTNNSSCLSQ</sequence>
<accession>A0A366D0B3</accession>
<evidence type="ECO:0000313" key="2">
    <source>
        <dbReference type="EMBL" id="RBO83335.1"/>
    </source>
</evidence>
<gene>
    <name evidence="2" type="ORF">DFP76_104150</name>
</gene>
<dbReference type="OrthoDB" id="215495at2"/>
<dbReference type="RefSeq" id="WP_113874288.1">
    <property type="nucleotide sequence ID" value="NZ_QNRF01000004.1"/>
</dbReference>